<name>A0AA35KKG5_9SAUR</name>
<reference evidence="1" key="1">
    <citation type="submission" date="2022-12" db="EMBL/GenBank/DDBJ databases">
        <authorList>
            <person name="Alioto T."/>
            <person name="Alioto T."/>
            <person name="Gomez Garrido J."/>
        </authorList>
    </citation>
    <scope>NUCLEOTIDE SEQUENCE</scope>
</reference>
<protein>
    <submittedName>
        <fullName evidence="1">Uncharacterized protein</fullName>
    </submittedName>
</protein>
<dbReference type="Proteomes" id="UP001178461">
    <property type="component" value="Chromosome 7"/>
</dbReference>
<evidence type="ECO:0000313" key="2">
    <source>
        <dbReference type="Proteomes" id="UP001178461"/>
    </source>
</evidence>
<sequence length="104" mass="11277">MSTSLLRALFRSLLKEPCARYSGTSGCIRFRTDIFNSSVVSAVALWQSHLCYGATAMGFIGSHFGCVGNQFANLLSLDLGNVGSLYSRSDKVSSRIAVMWTEKG</sequence>
<dbReference type="EMBL" id="OX395132">
    <property type="protein sequence ID" value="CAI5779131.1"/>
    <property type="molecule type" value="Genomic_DNA"/>
</dbReference>
<dbReference type="AlphaFoldDB" id="A0AA35KKG5"/>
<keyword evidence="2" id="KW-1185">Reference proteome</keyword>
<accession>A0AA35KKG5</accession>
<proteinExistence type="predicted"/>
<evidence type="ECO:0000313" key="1">
    <source>
        <dbReference type="EMBL" id="CAI5779131.1"/>
    </source>
</evidence>
<organism evidence="1 2">
    <name type="scientific">Podarcis lilfordi</name>
    <name type="common">Lilford's wall lizard</name>
    <dbReference type="NCBI Taxonomy" id="74358"/>
    <lineage>
        <taxon>Eukaryota</taxon>
        <taxon>Metazoa</taxon>
        <taxon>Chordata</taxon>
        <taxon>Craniata</taxon>
        <taxon>Vertebrata</taxon>
        <taxon>Euteleostomi</taxon>
        <taxon>Lepidosauria</taxon>
        <taxon>Squamata</taxon>
        <taxon>Bifurcata</taxon>
        <taxon>Unidentata</taxon>
        <taxon>Episquamata</taxon>
        <taxon>Laterata</taxon>
        <taxon>Lacertibaenia</taxon>
        <taxon>Lacertidae</taxon>
        <taxon>Podarcis</taxon>
    </lineage>
</organism>
<gene>
    <name evidence="1" type="ORF">PODLI_1B031138</name>
</gene>